<protein>
    <recommendedName>
        <fullName evidence="4">Fimbrial-type adhesion domain-containing protein</fullName>
    </recommendedName>
</protein>
<evidence type="ECO:0008006" key="4">
    <source>
        <dbReference type="Google" id="ProtNLM"/>
    </source>
</evidence>
<reference evidence="3" key="1">
    <citation type="submission" date="2008-04" db="EMBL/GenBank/DDBJ databases">
        <title>Draft genome sequence of Providencia stuartii (ATCC 25827).</title>
        <authorList>
            <person name="Sudarsanam P."/>
            <person name="Ley R."/>
            <person name="Guruge J."/>
            <person name="Turnbaugh P.J."/>
            <person name="Mahowald M."/>
            <person name="Liep D."/>
            <person name="Gordon J."/>
        </authorList>
    </citation>
    <scope>NUCLEOTIDE SEQUENCE [LARGE SCALE GENOMIC DNA]</scope>
    <source>
        <strain evidence="3">ATCC 25827</strain>
    </source>
</reference>
<dbReference type="RefSeq" id="WP_004919968.1">
    <property type="nucleotide sequence ID" value="NZ_DS607663.1"/>
</dbReference>
<proteinExistence type="predicted"/>
<dbReference type="AlphaFoldDB" id="A0AA86YWV6"/>
<reference evidence="3" key="2">
    <citation type="submission" date="2008-04" db="EMBL/GenBank/DDBJ databases">
        <title>Draft genome sequence of Providencia stuartii(ATCC 25827).</title>
        <authorList>
            <person name="Sudarsanam P."/>
            <person name="Ley R."/>
            <person name="Guruge J."/>
            <person name="Turnbaugh P.J."/>
            <person name="Mahowald M."/>
            <person name="Liep D."/>
            <person name="Gordon J."/>
        </authorList>
    </citation>
    <scope>NUCLEOTIDE SEQUENCE [LARGE SCALE GENOMIC DNA]</scope>
    <source>
        <strain evidence="3">ATCC 25827</strain>
    </source>
</reference>
<comment type="caution">
    <text evidence="2">The sequence shown here is derived from an EMBL/GenBank/DDBJ whole genome shotgun (WGS) entry which is preliminary data.</text>
</comment>
<dbReference type="Proteomes" id="UP000004506">
    <property type="component" value="Unassembled WGS sequence"/>
</dbReference>
<name>A0AA86YWV6_PROST</name>
<evidence type="ECO:0000256" key="1">
    <source>
        <dbReference type="SAM" id="SignalP"/>
    </source>
</evidence>
<evidence type="ECO:0000313" key="2">
    <source>
        <dbReference type="EMBL" id="EDU59468.1"/>
    </source>
</evidence>
<organism evidence="2 3">
    <name type="scientific">Providencia stuartii ATCC 25827</name>
    <dbReference type="NCBI Taxonomy" id="471874"/>
    <lineage>
        <taxon>Bacteria</taxon>
        <taxon>Pseudomonadati</taxon>
        <taxon>Pseudomonadota</taxon>
        <taxon>Gammaproteobacteria</taxon>
        <taxon>Enterobacterales</taxon>
        <taxon>Morganellaceae</taxon>
        <taxon>Providencia</taxon>
    </lineage>
</organism>
<feature type="signal peptide" evidence="1">
    <location>
        <begin position="1"/>
        <end position="20"/>
    </location>
</feature>
<evidence type="ECO:0000313" key="3">
    <source>
        <dbReference type="Proteomes" id="UP000004506"/>
    </source>
</evidence>
<reference evidence="2 3" key="3">
    <citation type="submission" date="2008-05" db="EMBL/GenBank/DDBJ databases">
        <authorList>
            <person name="Fulton L."/>
            <person name="Clifton S."/>
            <person name="Fulton B."/>
            <person name="Xu J."/>
            <person name="Minx P."/>
            <person name="Pepin K.H."/>
            <person name="Johnson M."/>
            <person name="Thiruvilangam P."/>
            <person name="Bhonagiri V."/>
            <person name="Nash W.E."/>
            <person name="Mardis E.R."/>
            <person name="Wilson R.K."/>
        </authorList>
    </citation>
    <scope>NUCLEOTIDE SEQUENCE [LARGE SCALE GENOMIC DNA]</scope>
    <source>
        <strain evidence="2 3">ATCC 25827</strain>
    </source>
</reference>
<sequence length="352" mass="38999">MMKKILLAIILTSITLPTLAADVKVFNGRGLVGVFGNYSSSHSRVNTTDNIGEIVPYVSLTNYYNGSYNQCHLNSLMEIDGIYGMPISNDLMLVPEFTFTDRRTRIDWPYREIDTVTGHFNGWGSGTNQFPHSRNCIFEPYQTTPEISIQHNVYTTGRLLIYGTGNQKGGTYHLKHDIGTSVKDWRTLYEGNWKMLVSKTEAINITVSGLTCSLQTPNKINFGINDSSAANGTLLASVQRPMTINCSQFKDQVDAYIGISANVKPEFYSGNAFDVNLNNASNQAAAYVKLFVHHNGAKLPIRLDQTIVELGRINANENNVNITKTLEYELYSKGAGITGLARGSVELSVIMR</sequence>
<accession>A0AA86YWV6</accession>
<feature type="chain" id="PRO_5041740056" description="Fimbrial-type adhesion domain-containing protein" evidence="1">
    <location>
        <begin position="21"/>
        <end position="352"/>
    </location>
</feature>
<dbReference type="EMBL" id="ABJD02000101">
    <property type="protein sequence ID" value="EDU59468.1"/>
    <property type="molecule type" value="Genomic_DNA"/>
</dbReference>
<keyword evidence="1" id="KW-0732">Signal</keyword>
<gene>
    <name evidence="2" type="ORF">PROSTU_02657</name>
</gene>